<dbReference type="Gene3D" id="3.10.20.30">
    <property type="match status" value="1"/>
</dbReference>
<dbReference type="InterPro" id="IPR017938">
    <property type="entry name" value="Riboflavin_synthase-like_b-brl"/>
</dbReference>
<dbReference type="Pfam" id="PF00175">
    <property type="entry name" value="NAD_binding_1"/>
    <property type="match status" value="1"/>
</dbReference>
<keyword evidence="5" id="KW-0274">FAD</keyword>
<dbReference type="InterPro" id="IPR050415">
    <property type="entry name" value="MRET"/>
</dbReference>
<dbReference type="SUPFAM" id="SSF52343">
    <property type="entry name" value="Ferredoxin reductase-like, C-terminal NADP-linked domain"/>
    <property type="match status" value="1"/>
</dbReference>
<dbReference type="SUPFAM" id="SSF63380">
    <property type="entry name" value="Riboflavin synthase domain-like"/>
    <property type="match status" value="1"/>
</dbReference>
<dbReference type="InterPro" id="IPR001709">
    <property type="entry name" value="Flavoprot_Pyr_Nucl_cyt_Rdtase"/>
</dbReference>
<name>A0A1G9V1Z9_9BACT</name>
<dbReference type="Pfam" id="PF00970">
    <property type="entry name" value="FAD_binding_6"/>
    <property type="match status" value="1"/>
</dbReference>
<keyword evidence="2" id="KW-0285">Flavoprotein</keyword>
<dbReference type="InterPro" id="IPR012675">
    <property type="entry name" value="Beta-grasp_dom_sf"/>
</dbReference>
<evidence type="ECO:0000256" key="7">
    <source>
        <dbReference type="ARBA" id="ARBA00023004"/>
    </source>
</evidence>
<dbReference type="CDD" id="cd00207">
    <property type="entry name" value="fer2"/>
    <property type="match status" value="1"/>
</dbReference>
<evidence type="ECO:0000256" key="3">
    <source>
        <dbReference type="ARBA" id="ARBA00022714"/>
    </source>
</evidence>
<dbReference type="Gene3D" id="2.40.30.10">
    <property type="entry name" value="Translation factors"/>
    <property type="match status" value="1"/>
</dbReference>
<comment type="cofactor">
    <cofactor evidence="1">
        <name>FAD</name>
        <dbReference type="ChEBI" id="CHEBI:57692"/>
    </cofactor>
</comment>
<sequence>MRDVLELRVREIRPETRESKSFFLERTDGRPLSYQPGQFLTLLLRHQGHEVRRSYSLGSAPETDPYPYFTVKRVANGEISRWMLDTLKEGDLLYALPPAGRFVLSDEDTGLLVFVAAGSGITPIFSLIKSSLAQADGPRLVLLYSSHHPGETIFKKDLDDLAAQYPGRLDVEYFFTTGTQTPRRLNNTLLEKAAAAYIQEENPRFFLCGPEDFMRMARIVLLFMGFPADAIRKENFVIIAPSPEIPVGFGVEADVRILYKGETRSLTVPAGTYLLDAALKAGIDLPYSCRGGRCSTCVARCLEGRVKMTINDVLTEREMEAGDVLTCTGLAETKQIVLKVG</sequence>
<feature type="domain" description="2Fe-2S ferredoxin-type" evidence="9">
    <location>
        <begin position="253"/>
        <end position="341"/>
    </location>
</feature>
<dbReference type="PRINTS" id="PR00371">
    <property type="entry name" value="FPNCR"/>
</dbReference>
<dbReference type="Proteomes" id="UP000198901">
    <property type="component" value="Unassembled WGS sequence"/>
</dbReference>
<dbReference type="PROSITE" id="PS00197">
    <property type="entry name" value="2FE2S_FER_1"/>
    <property type="match status" value="1"/>
</dbReference>
<dbReference type="GO" id="GO:0050660">
    <property type="term" value="F:flavin adenine dinucleotide binding"/>
    <property type="evidence" value="ECO:0007669"/>
    <property type="project" value="TreeGrafter"/>
</dbReference>
<dbReference type="RefSeq" id="WP_093207021.1">
    <property type="nucleotide sequence ID" value="NZ_FNGS01000008.1"/>
</dbReference>
<keyword evidence="3" id="KW-0001">2Fe-2S</keyword>
<dbReference type="InterPro" id="IPR036010">
    <property type="entry name" value="2Fe-2S_ferredoxin-like_sf"/>
</dbReference>
<dbReference type="Gene3D" id="3.40.50.80">
    <property type="entry name" value="Nucleotide-binding domain of ferredoxin-NADP reductase (FNR) module"/>
    <property type="match status" value="1"/>
</dbReference>
<dbReference type="GO" id="GO:0016491">
    <property type="term" value="F:oxidoreductase activity"/>
    <property type="evidence" value="ECO:0007669"/>
    <property type="project" value="UniProtKB-KW"/>
</dbReference>
<dbReference type="OrthoDB" id="9789468at2"/>
<dbReference type="PROSITE" id="PS51384">
    <property type="entry name" value="FAD_FR"/>
    <property type="match status" value="1"/>
</dbReference>
<dbReference type="STRING" id="563176.SAMN04488090_3934"/>
<evidence type="ECO:0000259" key="9">
    <source>
        <dbReference type="PROSITE" id="PS51085"/>
    </source>
</evidence>
<dbReference type="Pfam" id="PF00111">
    <property type="entry name" value="Fer2"/>
    <property type="match status" value="1"/>
</dbReference>
<organism evidence="11 12">
    <name type="scientific">Siphonobacter aquaeclarae</name>
    <dbReference type="NCBI Taxonomy" id="563176"/>
    <lineage>
        <taxon>Bacteria</taxon>
        <taxon>Pseudomonadati</taxon>
        <taxon>Bacteroidota</taxon>
        <taxon>Cytophagia</taxon>
        <taxon>Cytophagales</taxon>
        <taxon>Cytophagaceae</taxon>
        <taxon>Siphonobacter</taxon>
    </lineage>
</organism>
<evidence type="ECO:0000256" key="6">
    <source>
        <dbReference type="ARBA" id="ARBA00023002"/>
    </source>
</evidence>
<dbReference type="PANTHER" id="PTHR47354">
    <property type="entry name" value="NADH OXIDOREDUCTASE HCR"/>
    <property type="match status" value="1"/>
</dbReference>
<evidence type="ECO:0000256" key="5">
    <source>
        <dbReference type="ARBA" id="ARBA00022827"/>
    </source>
</evidence>
<dbReference type="EMBL" id="FNGS01000008">
    <property type="protein sequence ID" value="SDM66123.1"/>
    <property type="molecule type" value="Genomic_DNA"/>
</dbReference>
<dbReference type="InterPro" id="IPR008333">
    <property type="entry name" value="Cbr1-like_FAD-bd_dom"/>
</dbReference>
<dbReference type="SUPFAM" id="SSF54292">
    <property type="entry name" value="2Fe-2S ferredoxin-like"/>
    <property type="match status" value="1"/>
</dbReference>
<dbReference type="GO" id="GO:0051537">
    <property type="term" value="F:2 iron, 2 sulfur cluster binding"/>
    <property type="evidence" value="ECO:0007669"/>
    <property type="project" value="UniProtKB-KW"/>
</dbReference>
<evidence type="ECO:0000256" key="2">
    <source>
        <dbReference type="ARBA" id="ARBA00022630"/>
    </source>
</evidence>
<keyword evidence="7" id="KW-0408">Iron</keyword>
<dbReference type="CDD" id="cd06214">
    <property type="entry name" value="PA_degradation_oxidoreductase_like"/>
    <property type="match status" value="1"/>
</dbReference>
<dbReference type="PROSITE" id="PS51085">
    <property type="entry name" value="2FE2S_FER_2"/>
    <property type="match status" value="1"/>
</dbReference>
<dbReference type="InterPro" id="IPR017927">
    <property type="entry name" value="FAD-bd_FR_type"/>
</dbReference>
<accession>A0A1G9V1Z9</accession>
<dbReference type="InterPro" id="IPR001433">
    <property type="entry name" value="OxRdtase_FAD/NAD-bd"/>
</dbReference>
<feature type="domain" description="FAD-binding FR-type" evidence="10">
    <location>
        <begin position="2"/>
        <end position="105"/>
    </location>
</feature>
<dbReference type="GO" id="GO:0046872">
    <property type="term" value="F:metal ion binding"/>
    <property type="evidence" value="ECO:0007669"/>
    <property type="project" value="UniProtKB-KW"/>
</dbReference>
<evidence type="ECO:0000259" key="10">
    <source>
        <dbReference type="PROSITE" id="PS51384"/>
    </source>
</evidence>
<dbReference type="PANTHER" id="PTHR47354:SF8">
    <property type="entry name" value="1,2-PHENYLACETYL-COA EPOXIDASE, SUBUNIT E"/>
    <property type="match status" value="1"/>
</dbReference>
<evidence type="ECO:0000313" key="12">
    <source>
        <dbReference type="Proteomes" id="UP000198901"/>
    </source>
</evidence>
<dbReference type="AlphaFoldDB" id="A0A1G9V1Z9"/>
<evidence type="ECO:0000256" key="8">
    <source>
        <dbReference type="ARBA" id="ARBA00023014"/>
    </source>
</evidence>
<keyword evidence="4" id="KW-0479">Metal-binding</keyword>
<evidence type="ECO:0000313" key="11">
    <source>
        <dbReference type="EMBL" id="SDM66123.1"/>
    </source>
</evidence>
<dbReference type="InterPro" id="IPR039261">
    <property type="entry name" value="FNR_nucleotide-bd"/>
</dbReference>
<keyword evidence="8" id="KW-0411">Iron-sulfur</keyword>
<dbReference type="PRINTS" id="PR00410">
    <property type="entry name" value="PHEHYDRXLASE"/>
</dbReference>
<dbReference type="InterPro" id="IPR001041">
    <property type="entry name" value="2Fe-2S_ferredoxin-type"/>
</dbReference>
<evidence type="ECO:0000256" key="4">
    <source>
        <dbReference type="ARBA" id="ARBA00022723"/>
    </source>
</evidence>
<keyword evidence="12" id="KW-1185">Reference proteome</keyword>
<keyword evidence="6" id="KW-0560">Oxidoreductase</keyword>
<dbReference type="InterPro" id="IPR006058">
    <property type="entry name" value="2Fe2S_fd_BS"/>
</dbReference>
<protein>
    <submittedName>
        <fullName evidence="11">Ring-1,2-phenylacetyl-CoA epoxidase subunit PaaE</fullName>
    </submittedName>
</protein>
<reference evidence="11 12" key="1">
    <citation type="submission" date="2016-10" db="EMBL/GenBank/DDBJ databases">
        <authorList>
            <person name="de Groot N.N."/>
        </authorList>
    </citation>
    <scope>NUCLEOTIDE SEQUENCE [LARGE SCALE GENOMIC DNA]</scope>
    <source>
        <strain evidence="11 12">DSM 21668</strain>
    </source>
</reference>
<proteinExistence type="predicted"/>
<evidence type="ECO:0000256" key="1">
    <source>
        <dbReference type="ARBA" id="ARBA00001974"/>
    </source>
</evidence>
<gene>
    <name evidence="11" type="ORF">SAMN04488090_3934</name>
</gene>